<name>A0A251V010_HELAN</name>
<evidence type="ECO:0000313" key="1">
    <source>
        <dbReference type="EMBL" id="KAF5809306.1"/>
    </source>
</evidence>
<protein>
    <submittedName>
        <fullName evidence="2">Uncharacterized protein</fullName>
    </submittedName>
</protein>
<reference evidence="1" key="1">
    <citation type="journal article" date="2017" name="Nature">
        <title>The sunflower genome provides insights into oil metabolism, flowering and Asterid evolution.</title>
        <authorList>
            <person name="Badouin H."/>
            <person name="Gouzy J."/>
            <person name="Grassa C.J."/>
            <person name="Murat F."/>
            <person name="Staton S.E."/>
            <person name="Cottret L."/>
            <person name="Lelandais-Briere C."/>
            <person name="Owens G.L."/>
            <person name="Carrere S."/>
            <person name="Mayjonade B."/>
            <person name="Legrand L."/>
            <person name="Gill N."/>
            <person name="Kane N.C."/>
            <person name="Bowers J.E."/>
            <person name="Hubner S."/>
            <person name="Bellec A."/>
            <person name="Berard A."/>
            <person name="Berges H."/>
            <person name="Blanchet N."/>
            <person name="Boniface M.C."/>
            <person name="Brunel D."/>
            <person name="Catrice O."/>
            <person name="Chaidir N."/>
            <person name="Claudel C."/>
            <person name="Donnadieu C."/>
            <person name="Faraut T."/>
            <person name="Fievet G."/>
            <person name="Helmstetter N."/>
            <person name="King M."/>
            <person name="Knapp S.J."/>
            <person name="Lai Z."/>
            <person name="Le Paslier M.C."/>
            <person name="Lippi Y."/>
            <person name="Lorenzon L."/>
            <person name="Mandel J.R."/>
            <person name="Marage G."/>
            <person name="Marchand G."/>
            <person name="Marquand E."/>
            <person name="Bret-Mestries E."/>
            <person name="Morien E."/>
            <person name="Nambeesan S."/>
            <person name="Nguyen T."/>
            <person name="Pegot-Espagnet P."/>
            <person name="Pouilly N."/>
            <person name="Raftis F."/>
            <person name="Sallet E."/>
            <person name="Schiex T."/>
            <person name="Thomas J."/>
            <person name="Vandecasteele C."/>
            <person name="Vares D."/>
            <person name="Vear F."/>
            <person name="Vautrin S."/>
            <person name="Crespi M."/>
            <person name="Mangin B."/>
            <person name="Burke J.M."/>
            <person name="Salse J."/>
            <person name="Munos S."/>
            <person name="Vincourt P."/>
            <person name="Rieseberg L.H."/>
            <person name="Langlade N.B."/>
        </authorList>
    </citation>
    <scope>NUCLEOTIDE SEQUENCE</scope>
    <source>
        <tissue evidence="1">Leaves</tissue>
    </source>
</reference>
<gene>
    <name evidence="2" type="ORF">HannXRQ_Chr04g0109841</name>
    <name evidence="1" type="ORF">HanXRQr2_Chr04g0155601</name>
</gene>
<dbReference type="EMBL" id="CM007893">
    <property type="protein sequence ID" value="OTG28312.1"/>
    <property type="molecule type" value="Genomic_DNA"/>
</dbReference>
<reference evidence="2" key="2">
    <citation type="submission" date="2017-02" db="EMBL/GenBank/DDBJ databases">
        <title>Sunflower complete genome.</title>
        <authorList>
            <person name="Langlade N."/>
            <person name="Munos S."/>
        </authorList>
    </citation>
    <scope>NUCLEOTIDE SEQUENCE [LARGE SCALE GENOMIC DNA]</scope>
    <source>
        <tissue evidence="2">Leaves</tissue>
    </source>
</reference>
<dbReference type="AlphaFoldDB" id="A0A251V010"/>
<accession>A0A251V010</accession>
<reference evidence="1" key="3">
    <citation type="submission" date="2020-06" db="EMBL/GenBank/DDBJ databases">
        <title>Helianthus annuus Genome sequencing and assembly Release 2.</title>
        <authorList>
            <person name="Gouzy J."/>
            <person name="Langlade N."/>
            <person name="Munos S."/>
        </authorList>
    </citation>
    <scope>NUCLEOTIDE SEQUENCE</scope>
    <source>
        <tissue evidence="1">Leaves</tissue>
    </source>
</reference>
<dbReference type="Gramene" id="mRNA:HanXRQr2_Chr04g0155601">
    <property type="protein sequence ID" value="CDS:HanXRQr2_Chr04g0155601.1"/>
    <property type="gene ID" value="HanXRQr2_Chr04g0155601"/>
</dbReference>
<dbReference type="EMBL" id="MNCJ02000319">
    <property type="protein sequence ID" value="KAF5809306.1"/>
    <property type="molecule type" value="Genomic_DNA"/>
</dbReference>
<sequence>MLCLLIKGAGSSLLSVFFFFTLFSPSQNSYCQSVTQTIGQRKLLTVSGRPRQPHQR</sequence>
<evidence type="ECO:0000313" key="2">
    <source>
        <dbReference type="EMBL" id="OTG28312.1"/>
    </source>
</evidence>
<evidence type="ECO:0000313" key="3">
    <source>
        <dbReference type="Proteomes" id="UP000215914"/>
    </source>
</evidence>
<proteinExistence type="predicted"/>
<dbReference type="Proteomes" id="UP000215914">
    <property type="component" value="Chromosome 4"/>
</dbReference>
<organism evidence="2 3">
    <name type="scientific">Helianthus annuus</name>
    <name type="common">Common sunflower</name>
    <dbReference type="NCBI Taxonomy" id="4232"/>
    <lineage>
        <taxon>Eukaryota</taxon>
        <taxon>Viridiplantae</taxon>
        <taxon>Streptophyta</taxon>
        <taxon>Embryophyta</taxon>
        <taxon>Tracheophyta</taxon>
        <taxon>Spermatophyta</taxon>
        <taxon>Magnoliopsida</taxon>
        <taxon>eudicotyledons</taxon>
        <taxon>Gunneridae</taxon>
        <taxon>Pentapetalae</taxon>
        <taxon>asterids</taxon>
        <taxon>campanulids</taxon>
        <taxon>Asterales</taxon>
        <taxon>Asteraceae</taxon>
        <taxon>Asteroideae</taxon>
        <taxon>Heliantheae alliance</taxon>
        <taxon>Heliantheae</taxon>
        <taxon>Helianthus</taxon>
    </lineage>
</organism>
<keyword evidence="3" id="KW-1185">Reference proteome</keyword>
<dbReference type="InParanoid" id="A0A251V010"/>